<evidence type="ECO:0000313" key="3">
    <source>
        <dbReference type="Proteomes" id="UP001519887"/>
    </source>
</evidence>
<gene>
    <name evidence="2" type="ORF">K0U00_31730</name>
</gene>
<feature type="non-terminal residue" evidence="2">
    <location>
        <position position="1"/>
    </location>
</feature>
<name>A0ABS7CCK4_9BACL</name>
<accession>A0ABS7CCK4</accession>
<evidence type="ECO:0000259" key="1">
    <source>
        <dbReference type="Pfam" id="PF13380"/>
    </source>
</evidence>
<dbReference type="InterPro" id="IPR003781">
    <property type="entry name" value="CoA-bd"/>
</dbReference>
<dbReference type="EMBL" id="JAHZIK010001273">
    <property type="protein sequence ID" value="MBW7458623.1"/>
    <property type="molecule type" value="Genomic_DNA"/>
</dbReference>
<protein>
    <submittedName>
        <fullName evidence="2">CoA-binding protein</fullName>
    </submittedName>
</protein>
<dbReference type="InterPro" id="IPR036291">
    <property type="entry name" value="NAD(P)-bd_dom_sf"/>
</dbReference>
<feature type="domain" description="CoA-binding" evidence="1">
    <location>
        <begin position="1"/>
        <end position="40"/>
    </location>
</feature>
<sequence length="52" mass="5587">AAAIGAAVIWLQLGVYHDETAEIAERAGLKVIMDRCIKVEDSLLLPHGKTKA</sequence>
<comment type="caution">
    <text evidence="2">The sequence shown here is derived from an EMBL/GenBank/DDBJ whole genome shotgun (WGS) entry which is preliminary data.</text>
</comment>
<dbReference type="SUPFAM" id="SSF51735">
    <property type="entry name" value="NAD(P)-binding Rossmann-fold domains"/>
    <property type="match status" value="1"/>
</dbReference>
<evidence type="ECO:0000313" key="2">
    <source>
        <dbReference type="EMBL" id="MBW7458623.1"/>
    </source>
</evidence>
<dbReference type="Pfam" id="PF13380">
    <property type="entry name" value="CoA_binding_2"/>
    <property type="match status" value="1"/>
</dbReference>
<keyword evidence="3" id="KW-1185">Reference proteome</keyword>
<dbReference type="Proteomes" id="UP001519887">
    <property type="component" value="Unassembled WGS sequence"/>
</dbReference>
<proteinExistence type="predicted"/>
<dbReference type="Gene3D" id="3.40.50.720">
    <property type="entry name" value="NAD(P)-binding Rossmann-like Domain"/>
    <property type="match status" value="1"/>
</dbReference>
<reference evidence="2 3" key="1">
    <citation type="submission" date="2021-07" db="EMBL/GenBank/DDBJ databases">
        <title>Paenibacillus radiodurans sp. nov., isolated from the southeastern edge of Tengger Desert.</title>
        <authorList>
            <person name="Zhang G."/>
        </authorList>
    </citation>
    <scope>NUCLEOTIDE SEQUENCE [LARGE SCALE GENOMIC DNA]</scope>
    <source>
        <strain evidence="2 3">CCM 7311</strain>
    </source>
</reference>
<organism evidence="2 3">
    <name type="scientific">Paenibacillus sepulcri</name>
    <dbReference type="NCBI Taxonomy" id="359917"/>
    <lineage>
        <taxon>Bacteria</taxon>
        <taxon>Bacillati</taxon>
        <taxon>Bacillota</taxon>
        <taxon>Bacilli</taxon>
        <taxon>Bacillales</taxon>
        <taxon>Paenibacillaceae</taxon>
        <taxon>Paenibacillus</taxon>
    </lineage>
</organism>